<dbReference type="InterPro" id="IPR046887">
    <property type="entry name" value="RsmE_PUA-like"/>
</dbReference>
<dbReference type="Gene3D" id="3.40.1280.10">
    <property type="match status" value="1"/>
</dbReference>
<evidence type="ECO:0000256" key="7">
    <source>
        <dbReference type="ARBA" id="ARBA00022691"/>
    </source>
</evidence>
<dbReference type="GO" id="GO:0070042">
    <property type="term" value="F:rRNA (uridine-N3-)-methyltransferase activity"/>
    <property type="evidence" value="ECO:0007669"/>
    <property type="project" value="TreeGrafter"/>
</dbReference>
<dbReference type="InterPro" id="IPR029026">
    <property type="entry name" value="tRNA_m1G_MTases_N"/>
</dbReference>
<dbReference type="PANTHER" id="PTHR30027">
    <property type="entry name" value="RIBOSOMAL RNA SMALL SUBUNIT METHYLTRANSFERASE E"/>
    <property type="match status" value="1"/>
</dbReference>
<dbReference type="Proteomes" id="UP000736328">
    <property type="component" value="Unassembled WGS sequence"/>
</dbReference>
<dbReference type="GO" id="GO:0070475">
    <property type="term" value="P:rRNA base methylation"/>
    <property type="evidence" value="ECO:0007669"/>
    <property type="project" value="TreeGrafter"/>
</dbReference>
<keyword evidence="7 10" id="KW-0949">S-adenosyl-L-methionine</keyword>
<keyword evidence="6 10" id="KW-0808">Transferase</keyword>
<dbReference type="Pfam" id="PF04452">
    <property type="entry name" value="Methyltrans_RNA"/>
    <property type="match status" value="1"/>
</dbReference>
<dbReference type="CDD" id="cd18084">
    <property type="entry name" value="RsmE-like"/>
    <property type="match status" value="1"/>
</dbReference>
<feature type="region of interest" description="Disordered" evidence="11">
    <location>
        <begin position="116"/>
        <end position="135"/>
    </location>
</feature>
<evidence type="ECO:0000256" key="6">
    <source>
        <dbReference type="ARBA" id="ARBA00022679"/>
    </source>
</evidence>
<proteinExistence type="inferred from homology"/>
<comment type="subcellular location">
    <subcellularLocation>
        <location evidence="1 10">Cytoplasm</location>
    </subcellularLocation>
</comment>
<dbReference type="InterPro" id="IPR015947">
    <property type="entry name" value="PUA-like_sf"/>
</dbReference>
<dbReference type="SUPFAM" id="SSF88697">
    <property type="entry name" value="PUA domain-like"/>
    <property type="match status" value="1"/>
</dbReference>
<evidence type="ECO:0000256" key="5">
    <source>
        <dbReference type="ARBA" id="ARBA00022603"/>
    </source>
</evidence>
<name>A0A933MJW6_UNCT6</name>
<dbReference type="Pfam" id="PF20260">
    <property type="entry name" value="PUA_4"/>
    <property type="match status" value="1"/>
</dbReference>
<keyword evidence="4 10" id="KW-0698">rRNA processing</keyword>
<gene>
    <name evidence="14" type="ORF">HY768_00750</name>
</gene>
<feature type="domain" description="Ribosomal RNA small subunit methyltransferase E methyltransferase" evidence="12">
    <location>
        <begin position="74"/>
        <end position="250"/>
    </location>
</feature>
<evidence type="ECO:0000259" key="12">
    <source>
        <dbReference type="Pfam" id="PF04452"/>
    </source>
</evidence>
<dbReference type="SUPFAM" id="SSF75217">
    <property type="entry name" value="alpha/beta knot"/>
    <property type="match status" value="1"/>
</dbReference>
<dbReference type="AlphaFoldDB" id="A0A933MJW6"/>
<keyword evidence="3 10" id="KW-0963">Cytoplasm</keyword>
<dbReference type="NCBIfam" id="TIGR00046">
    <property type="entry name" value="RsmE family RNA methyltransferase"/>
    <property type="match status" value="1"/>
</dbReference>
<dbReference type="PIRSF" id="PIRSF015601">
    <property type="entry name" value="MTase_slr0722"/>
    <property type="match status" value="1"/>
</dbReference>
<dbReference type="InterPro" id="IPR046886">
    <property type="entry name" value="RsmE_MTase_dom"/>
</dbReference>
<comment type="function">
    <text evidence="8 10">Specifically methylates the N3 position of the uracil ring of uridine 1498 (m3U1498) in 16S rRNA. Acts on the fully assembled 30S ribosomal subunit.</text>
</comment>
<sequence>MAEYFYAPPENVSERQIIITGEEARHIAKALRHKKGDLLTIVDGQGGEYLCSIAAAAEHTVTANIVNKLRKSHEPIAKVTLAQAVPKGQRMDFAVEKGTELGLYAIVPLITKNSVARPGEGDKQLPPLSDEEGPGHKTARWQRIAAAAMKQSLRSVLPRISQPEDFKDLMQRHKEYDLILLADEGQQKISVASVFKGLAKQPRTVLCLAGPEGGFTPEERGLAQKYNAHIVTLGPRRLRAETAGIVLSTLVLAQLGELGG</sequence>
<evidence type="ECO:0000256" key="9">
    <source>
        <dbReference type="ARBA" id="ARBA00047944"/>
    </source>
</evidence>
<evidence type="ECO:0000256" key="3">
    <source>
        <dbReference type="ARBA" id="ARBA00022490"/>
    </source>
</evidence>
<comment type="catalytic activity">
    <reaction evidence="9 10">
        <text>uridine(1498) in 16S rRNA + S-adenosyl-L-methionine = N(3)-methyluridine(1498) in 16S rRNA + S-adenosyl-L-homocysteine + H(+)</text>
        <dbReference type="Rhea" id="RHEA:42920"/>
        <dbReference type="Rhea" id="RHEA-COMP:10283"/>
        <dbReference type="Rhea" id="RHEA-COMP:10284"/>
        <dbReference type="ChEBI" id="CHEBI:15378"/>
        <dbReference type="ChEBI" id="CHEBI:57856"/>
        <dbReference type="ChEBI" id="CHEBI:59789"/>
        <dbReference type="ChEBI" id="CHEBI:65315"/>
        <dbReference type="ChEBI" id="CHEBI:74502"/>
        <dbReference type="EC" id="2.1.1.193"/>
    </reaction>
</comment>
<protein>
    <recommendedName>
        <fullName evidence="10">Ribosomal RNA small subunit methyltransferase E</fullName>
        <ecNumber evidence="10">2.1.1.193</ecNumber>
    </recommendedName>
</protein>
<organism evidence="14 15">
    <name type="scientific">candidate division TA06 bacterium</name>
    <dbReference type="NCBI Taxonomy" id="2250710"/>
    <lineage>
        <taxon>Bacteria</taxon>
        <taxon>Bacteria division TA06</taxon>
    </lineage>
</organism>
<dbReference type="PANTHER" id="PTHR30027:SF3">
    <property type="entry name" value="16S RRNA (URACIL(1498)-N(3))-METHYLTRANSFERASE"/>
    <property type="match status" value="1"/>
</dbReference>
<dbReference type="EC" id="2.1.1.193" evidence="10"/>
<evidence type="ECO:0000256" key="2">
    <source>
        <dbReference type="ARBA" id="ARBA00005528"/>
    </source>
</evidence>
<evidence type="ECO:0000256" key="4">
    <source>
        <dbReference type="ARBA" id="ARBA00022552"/>
    </source>
</evidence>
<dbReference type="GO" id="GO:0005737">
    <property type="term" value="C:cytoplasm"/>
    <property type="evidence" value="ECO:0007669"/>
    <property type="project" value="UniProtKB-SubCell"/>
</dbReference>
<evidence type="ECO:0000256" key="8">
    <source>
        <dbReference type="ARBA" id="ARBA00025699"/>
    </source>
</evidence>
<evidence type="ECO:0000256" key="1">
    <source>
        <dbReference type="ARBA" id="ARBA00004496"/>
    </source>
</evidence>
<reference evidence="14" key="1">
    <citation type="submission" date="2020-07" db="EMBL/GenBank/DDBJ databases">
        <title>Huge and variable diversity of episymbiotic CPR bacteria and DPANN archaea in groundwater ecosystems.</title>
        <authorList>
            <person name="He C.Y."/>
            <person name="Keren R."/>
            <person name="Whittaker M."/>
            <person name="Farag I.F."/>
            <person name="Doudna J."/>
            <person name="Cate J.H.D."/>
            <person name="Banfield J.F."/>
        </authorList>
    </citation>
    <scope>NUCLEOTIDE SEQUENCE</scope>
    <source>
        <strain evidence="14">NC_groundwater_1520_Pr4_B-0.1um_53_5</strain>
    </source>
</reference>
<dbReference type="EMBL" id="JACQXR010000008">
    <property type="protein sequence ID" value="MBI4725751.1"/>
    <property type="molecule type" value="Genomic_DNA"/>
</dbReference>
<keyword evidence="5 10" id="KW-0489">Methyltransferase</keyword>
<dbReference type="InterPro" id="IPR029028">
    <property type="entry name" value="Alpha/beta_knot_MTases"/>
</dbReference>
<evidence type="ECO:0000313" key="14">
    <source>
        <dbReference type="EMBL" id="MBI4725751.1"/>
    </source>
</evidence>
<feature type="domain" description="Ribosomal RNA small subunit methyltransferase E PUA-like" evidence="13">
    <location>
        <begin position="19"/>
        <end position="65"/>
    </location>
</feature>
<dbReference type="InterPro" id="IPR006700">
    <property type="entry name" value="RsmE"/>
</dbReference>
<evidence type="ECO:0000313" key="15">
    <source>
        <dbReference type="Proteomes" id="UP000736328"/>
    </source>
</evidence>
<evidence type="ECO:0000259" key="13">
    <source>
        <dbReference type="Pfam" id="PF20260"/>
    </source>
</evidence>
<evidence type="ECO:0000256" key="10">
    <source>
        <dbReference type="PIRNR" id="PIRNR015601"/>
    </source>
</evidence>
<accession>A0A933MJW6</accession>
<comment type="caution">
    <text evidence="14">The sequence shown here is derived from an EMBL/GenBank/DDBJ whole genome shotgun (WGS) entry which is preliminary data.</text>
</comment>
<evidence type="ECO:0000256" key="11">
    <source>
        <dbReference type="SAM" id="MobiDB-lite"/>
    </source>
</evidence>
<comment type="similarity">
    <text evidence="2 10">Belongs to the RNA methyltransferase RsmE family.</text>
</comment>